<dbReference type="InterPro" id="IPR006913">
    <property type="entry name" value="CENP-V/GFA"/>
</dbReference>
<reference evidence="6 7" key="1">
    <citation type="submission" date="2017-03" db="EMBL/GenBank/DDBJ databases">
        <authorList>
            <person name="Afonso C.L."/>
            <person name="Miller P.J."/>
            <person name="Scott M.A."/>
            <person name="Spackman E."/>
            <person name="Goraichik I."/>
            <person name="Dimitrov K.M."/>
            <person name="Suarez D.L."/>
            <person name="Swayne D.E."/>
        </authorList>
    </citation>
    <scope>NUCLEOTIDE SEQUENCE [LARGE SCALE GENOMIC DNA]</scope>
    <source>
        <strain evidence="6 7">CECT 7023</strain>
    </source>
</reference>
<sequence length="158" mass="17045">MAETVFATGRCACGAARYTLNRPPMIVHCCHCRQCQREAGASFALNALIERTEIDLAGDTTSFARPTGSGTGLDATGCPLCGTILWNVYHASGEAFVWVKVGTLDNPDLCPPSVHIFTATRQPWVLLDDGVPAFEGFYPPGTVWTDAARARRRTARKG</sequence>
<dbReference type="PANTHER" id="PTHR33337">
    <property type="entry name" value="GFA DOMAIN-CONTAINING PROTEIN"/>
    <property type="match status" value="1"/>
</dbReference>
<keyword evidence="3" id="KW-0862">Zinc</keyword>
<keyword evidence="2" id="KW-0479">Metal-binding</keyword>
<evidence type="ECO:0000259" key="5">
    <source>
        <dbReference type="PROSITE" id="PS51891"/>
    </source>
</evidence>
<evidence type="ECO:0000313" key="6">
    <source>
        <dbReference type="EMBL" id="SLN72636.1"/>
    </source>
</evidence>
<dbReference type="Proteomes" id="UP000193900">
    <property type="component" value="Unassembled WGS sequence"/>
</dbReference>
<dbReference type="EMBL" id="FWFZ01000026">
    <property type="protein sequence ID" value="SLN72636.1"/>
    <property type="molecule type" value="Genomic_DNA"/>
</dbReference>
<dbReference type="GO" id="GO:0016846">
    <property type="term" value="F:carbon-sulfur lyase activity"/>
    <property type="evidence" value="ECO:0007669"/>
    <property type="project" value="InterPro"/>
</dbReference>
<dbReference type="RefSeq" id="WP_085880393.1">
    <property type="nucleotide sequence ID" value="NZ_FWFZ01000026.1"/>
</dbReference>
<keyword evidence="7" id="KW-1185">Reference proteome</keyword>
<evidence type="ECO:0000256" key="3">
    <source>
        <dbReference type="ARBA" id="ARBA00022833"/>
    </source>
</evidence>
<accession>A0A1Y5TX49</accession>
<name>A0A1Y5TX49_9RHOB</name>
<evidence type="ECO:0000313" key="7">
    <source>
        <dbReference type="Proteomes" id="UP000193900"/>
    </source>
</evidence>
<organism evidence="6 7">
    <name type="scientific">Roseisalinus antarcticus</name>
    <dbReference type="NCBI Taxonomy" id="254357"/>
    <lineage>
        <taxon>Bacteria</taxon>
        <taxon>Pseudomonadati</taxon>
        <taxon>Pseudomonadota</taxon>
        <taxon>Alphaproteobacteria</taxon>
        <taxon>Rhodobacterales</taxon>
        <taxon>Roseobacteraceae</taxon>
        <taxon>Roseisalinus</taxon>
    </lineage>
</organism>
<dbReference type="OrthoDB" id="9807246at2"/>
<dbReference type="AlphaFoldDB" id="A0A1Y5TX49"/>
<evidence type="ECO:0000256" key="1">
    <source>
        <dbReference type="ARBA" id="ARBA00005495"/>
    </source>
</evidence>
<dbReference type="GO" id="GO:0046872">
    <property type="term" value="F:metal ion binding"/>
    <property type="evidence" value="ECO:0007669"/>
    <property type="project" value="UniProtKB-KW"/>
</dbReference>
<comment type="similarity">
    <text evidence="1">Belongs to the Gfa family.</text>
</comment>
<dbReference type="InterPro" id="IPR011057">
    <property type="entry name" value="Mss4-like_sf"/>
</dbReference>
<evidence type="ECO:0000256" key="4">
    <source>
        <dbReference type="ARBA" id="ARBA00023239"/>
    </source>
</evidence>
<dbReference type="Pfam" id="PF04828">
    <property type="entry name" value="GFA"/>
    <property type="match status" value="1"/>
</dbReference>
<keyword evidence="4" id="KW-0456">Lyase</keyword>
<proteinExistence type="inferred from homology"/>
<gene>
    <name evidence="6" type="ORF">ROA7023_03631</name>
</gene>
<dbReference type="SUPFAM" id="SSF51316">
    <property type="entry name" value="Mss4-like"/>
    <property type="match status" value="1"/>
</dbReference>
<dbReference type="Gene3D" id="3.90.1590.10">
    <property type="entry name" value="glutathione-dependent formaldehyde- activating enzyme (gfa)"/>
    <property type="match status" value="1"/>
</dbReference>
<dbReference type="PANTHER" id="PTHR33337:SF33">
    <property type="entry name" value="CENP-V_GFA DOMAIN-CONTAINING PROTEIN"/>
    <property type="match status" value="1"/>
</dbReference>
<dbReference type="PROSITE" id="PS51891">
    <property type="entry name" value="CENP_V_GFA"/>
    <property type="match status" value="1"/>
</dbReference>
<evidence type="ECO:0000256" key="2">
    <source>
        <dbReference type="ARBA" id="ARBA00022723"/>
    </source>
</evidence>
<feature type="domain" description="CENP-V/GFA" evidence="5">
    <location>
        <begin position="7"/>
        <end position="125"/>
    </location>
</feature>
<protein>
    <submittedName>
        <fullName evidence="6">Glutathione-dependent formaldehyde-activating enzyme</fullName>
    </submittedName>
</protein>